<keyword evidence="2" id="KW-0560">Oxidoreductase</keyword>
<evidence type="ECO:0000256" key="2">
    <source>
        <dbReference type="ARBA" id="ARBA00023002"/>
    </source>
</evidence>
<proteinExistence type="inferred from homology"/>
<evidence type="ECO:0000256" key="1">
    <source>
        <dbReference type="ARBA" id="ARBA00010928"/>
    </source>
</evidence>
<dbReference type="PANTHER" id="PTHR42840:SF3">
    <property type="entry name" value="BINDING ROSSMANN FOLD OXIDOREDUCTASE, PUTATIVE (AFU_ORTHOLOGUE AFUA_2G10240)-RELATED"/>
    <property type="match status" value="1"/>
</dbReference>
<gene>
    <name evidence="5" type="ORF">SAMN02745941_04020</name>
</gene>
<dbReference type="Gene3D" id="3.30.360.10">
    <property type="entry name" value="Dihydrodipicolinate Reductase, domain 2"/>
    <property type="match status" value="1"/>
</dbReference>
<dbReference type="Proteomes" id="UP000184241">
    <property type="component" value="Unassembled WGS sequence"/>
</dbReference>
<dbReference type="GO" id="GO:0000166">
    <property type="term" value="F:nucleotide binding"/>
    <property type="evidence" value="ECO:0007669"/>
    <property type="project" value="InterPro"/>
</dbReference>
<evidence type="ECO:0000259" key="4">
    <source>
        <dbReference type="Pfam" id="PF22725"/>
    </source>
</evidence>
<dbReference type="SUPFAM" id="SSF55347">
    <property type="entry name" value="Glyceraldehyde-3-phosphate dehydrogenase-like, C-terminal domain"/>
    <property type="match status" value="1"/>
</dbReference>
<dbReference type="InterPro" id="IPR055170">
    <property type="entry name" value="GFO_IDH_MocA-like_dom"/>
</dbReference>
<dbReference type="PANTHER" id="PTHR42840">
    <property type="entry name" value="NAD(P)-BINDING ROSSMANN-FOLD SUPERFAMILY PROTEIN-RELATED"/>
    <property type="match status" value="1"/>
</dbReference>
<sequence length="379" mass="41681">MKQFQKVKTAVIGCGKISCIYLDNMINRFEILDVIGCGALSLQRAEEKAREFGIKAMSINDILNDPEIELVVNLTPVTAHYEVIKKSLEAGKNVYTEKVITPDLKDALELKEIANKQNLRIGCAPDTFLGAAIQTARKVIDSGGIGKVVSCHAAVNRDMEFLYYPGAFHTTKGGGIGFNVGIYYITALLSILGPVEKVSGFACNTNPEHTVENPSLPRYGETFMVESENVMISNMKFKSGVYGTMNFTSNTIWPQVPVLTIYGTEGILNIPDPDKFGGKVLLQKKGMKESVEIPNCYGYGENSRGLGVAEMAWAMRKDRPHRANIDMGCHAVEILNGIVKCTETGQVQTMETEFELLPALPEGYLDNYFGRNQESALII</sequence>
<feature type="domain" description="Gfo/Idh/MocA-like oxidoreductase N-terminal" evidence="3">
    <location>
        <begin position="8"/>
        <end position="121"/>
    </location>
</feature>
<name>A0A1M6C8L5_9CLOT</name>
<dbReference type="RefSeq" id="WP_073022358.1">
    <property type="nucleotide sequence ID" value="NZ_FQXU01000016.1"/>
</dbReference>
<feature type="domain" description="GFO/IDH/MocA-like oxidoreductase" evidence="4">
    <location>
        <begin position="133"/>
        <end position="268"/>
    </location>
</feature>
<evidence type="ECO:0000259" key="3">
    <source>
        <dbReference type="Pfam" id="PF01408"/>
    </source>
</evidence>
<dbReference type="Gene3D" id="3.40.50.720">
    <property type="entry name" value="NAD(P)-binding Rossmann-like Domain"/>
    <property type="match status" value="1"/>
</dbReference>
<organism evidence="5 6">
    <name type="scientific">Clostridium intestinale DSM 6191</name>
    <dbReference type="NCBI Taxonomy" id="1121320"/>
    <lineage>
        <taxon>Bacteria</taxon>
        <taxon>Bacillati</taxon>
        <taxon>Bacillota</taxon>
        <taxon>Clostridia</taxon>
        <taxon>Eubacteriales</taxon>
        <taxon>Clostridiaceae</taxon>
        <taxon>Clostridium</taxon>
    </lineage>
</organism>
<dbReference type="InterPro" id="IPR036291">
    <property type="entry name" value="NAD(P)-bd_dom_sf"/>
</dbReference>
<dbReference type="EMBL" id="FQXU01000016">
    <property type="protein sequence ID" value="SHI57372.1"/>
    <property type="molecule type" value="Genomic_DNA"/>
</dbReference>
<dbReference type="AlphaFoldDB" id="A0A1M6C8L5"/>
<evidence type="ECO:0000313" key="6">
    <source>
        <dbReference type="Proteomes" id="UP000184241"/>
    </source>
</evidence>
<dbReference type="SUPFAM" id="SSF51735">
    <property type="entry name" value="NAD(P)-binding Rossmann-fold domains"/>
    <property type="match status" value="1"/>
</dbReference>
<dbReference type="Pfam" id="PF01408">
    <property type="entry name" value="GFO_IDH_MocA"/>
    <property type="match status" value="1"/>
</dbReference>
<dbReference type="GO" id="GO:0016491">
    <property type="term" value="F:oxidoreductase activity"/>
    <property type="evidence" value="ECO:0007669"/>
    <property type="project" value="UniProtKB-KW"/>
</dbReference>
<dbReference type="InterPro" id="IPR000683">
    <property type="entry name" value="Gfo/Idh/MocA-like_OxRdtase_N"/>
</dbReference>
<dbReference type="Pfam" id="PF22725">
    <property type="entry name" value="GFO_IDH_MocA_C3"/>
    <property type="match status" value="1"/>
</dbReference>
<evidence type="ECO:0000313" key="5">
    <source>
        <dbReference type="EMBL" id="SHI57372.1"/>
    </source>
</evidence>
<protein>
    <submittedName>
        <fullName evidence="5">Predicted dehydrogenase</fullName>
    </submittedName>
</protein>
<reference evidence="5 6" key="1">
    <citation type="submission" date="2016-11" db="EMBL/GenBank/DDBJ databases">
        <authorList>
            <person name="Jaros S."/>
            <person name="Januszkiewicz K."/>
            <person name="Wedrychowicz H."/>
        </authorList>
    </citation>
    <scope>NUCLEOTIDE SEQUENCE [LARGE SCALE GENOMIC DNA]</scope>
    <source>
        <strain evidence="5 6">DSM 6191</strain>
    </source>
</reference>
<comment type="similarity">
    <text evidence="1">Belongs to the Gfo/Idh/MocA family.</text>
</comment>
<accession>A0A1M6C8L5</accession>